<evidence type="ECO:0000256" key="4">
    <source>
        <dbReference type="ARBA" id="ARBA00023065"/>
    </source>
</evidence>
<dbReference type="EMBL" id="JAPDOB010000001">
    <property type="protein sequence ID" value="MCW3796978.1"/>
    <property type="molecule type" value="Genomic_DNA"/>
</dbReference>
<comment type="caution">
    <text evidence="6">The sequence shown here is derived from an EMBL/GenBank/DDBJ whole genome shotgun (WGS) entry which is preliminary data.</text>
</comment>
<dbReference type="InterPro" id="IPR003644">
    <property type="entry name" value="Calx_beta"/>
</dbReference>
<keyword evidence="4" id="KW-0406">Ion transport</keyword>
<keyword evidence="4" id="KW-0813">Transport</keyword>
<dbReference type="RefSeq" id="WP_264881018.1">
    <property type="nucleotide sequence ID" value="NZ_JAPDOB010000001.1"/>
</dbReference>
<feature type="domain" description="Cadherin" evidence="5">
    <location>
        <begin position="268"/>
        <end position="350"/>
    </location>
</feature>
<dbReference type="Gene3D" id="2.60.40.3440">
    <property type="match status" value="2"/>
</dbReference>
<dbReference type="Gene3D" id="2.60.40.2030">
    <property type="match status" value="1"/>
</dbReference>
<keyword evidence="2" id="KW-0677">Repeat</keyword>
<protein>
    <submittedName>
        <fullName evidence="6">Ig-like domain-containing protein</fullName>
    </submittedName>
</protein>
<dbReference type="SMART" id="SM00237">
    <property type="entry name" value="Calx_beta"/>
    <property type="match status" value="1"/>
</dbReference>
<gene>
    <name evidence="6" type="ORF">OMW55_04055</name>
</gene>
<sequence length="1017" mass="104243">MPLKVRRDTAALLEDGSTAGNALTNDLGVSQVATIRFGTGPVENVVTGGSTVQGSYGYLTISPDGSYTYTATLADRLAAGAINVDTFTYSASGSGGTASNDLRFTITGVNDAPALTSASATLKGITEDDLQNGGQAVSTFLASSDPDNGALRGIAVTGLASGNGEWQFSTNAGANWTAVGAVSNASALLLRGSDLVRFVPNGITGTTATFTYRAWDQTSGTTGLKVDAGTTGEESAFSNTSATATINVASINDAPVAIASSASGTKNGPPVTGQLQATDVDSTTLTYSLVQNSAVGGSVTINSNGTYSYTPTVGFSGTGSFQFRASDGSLSSNPTTVTITVAGANDLPIAQADTASTTQGKSVLIDVLANDSDPNNDALTISALGSAAHGTVSVQNGQVLYTPEAGFGGQDSFIYTVSDGNGGTAQASVGVTVGGASTGPTAVSLSFRQGTNGYTGTVDTVLRQSKAGTAYPDAIKLHSVVETGKEFQPLLRFDNLFGTGQGQIPLGATIVSATLTLEVTEASANGGTINRMLANWSNNSTWTGMGNGVQIDGVEATANGAISVGAVGLGSRAFDVTTSLAAWNAAASTASGQNAANDGWLFKGGGLDWWDFTSAEGKVKPVLTVTYTTAGTTASSLPAVSIAAATAREDAGTISFKVTLSQASTQAVNVTLATVDHTALAGSDYLAANQAITFAPGETTKTFTVTLSNDAQSERPESFVVQILSATNATIAAPVAFGTIADNDTTVAPFTPITASIVATHNLSDGTKYQDGSNGTYGIGDPSAVAYVPNLGLLFIGDSEHDESPYNSPNNLFTIKPNGDYVGNFGLGSYTKEPTGLAYNSANGLLYIADDDKSEVFWTSPTKPSVPLGSFDTETLGFLDTEDLKFDPLTGHIYILDGSMKQIIELTVDGRFVDSIKLPSVMTDAEALAYDSRHDVFFVGSGMSANIWVLDHQGAILQTLTPFGGLSTRPKLKGFELAPSSNPNDGDTLSLYVADYGSDQRNDGRLFELHLGSDWFV</sequence>
<evidence type="ECO:0000256" key="2">
    <source>
        <dbReference type="ARBA" id="ARBA00022737"/>
    </source>
</evidence>
<dbReference type="PANTHER" id="PTHR11878">
    <property type="entry name" value="SODIUM/CALCIUM EXCHANGER"/>
    <property type="match status" value="1"/>
</dbReference>
<dbReference type="SUPFAM" id="SSF141072">
    <property type="entry name" value="CalX-like"/>
    <property type="match status" value="1"/>
</dbReference>
<dbReference type="SUPFAM" id="SSF49313">
    <property type="entry name" value="Cadherin-like"/>
    <property type="match status" value="1"/>
</dbReference>
<dbReference type="Proteomes" id="UP001526246">
    <property type="component" value="Unassembled WGS sequence"/>
</dbReference>
<dbReference type="NCBIfam" id="NF012211">
    <property type="entry name" value="tand_rpt_95"/>
    <property type="match status" value="2"/>
</dbReference>
<dbReference type="InterPro" id="IPR010221">
    <property type="entry name" value="VCBS_dom"/>
</dbReference>
<name>A0ABT3JD31_9SPHN</name>
<evidence type="ECO:0000313" key="7">
    <source>
        <dbReference type="Proteomes" id="UP001526246"/>
    </source>
</evidence>
<dbReference type="Pfam" id="PF03160">
    <property type="entry name" value="Calx-beta"/>
    <property type="match status" value="1"/>
</dbReference>
<dbReference type="PROSITE" id="PS50268">
    <property type="entry name" value="CADHERIN_2"/>
    <property type="match status" value="1"/>
</dbReference>
<dbReference type="InterPro" id="IPR011042">
    <property type="entry name" value="6-blade_b-propeller_TolB-like"/>
</dbReference>
<dbReference type="SUPFAM" id="SSF63829">
    <property type="entry name" value="Calcium-dependent phosphotriesterase"/>
    <property type="match status" value="1"/>
</dbReference>
<dbReference type="InterPro" id="IPR038081">
    <property type="entry name" value="CalX-like_sf"/>
</dbReference>
<keyword evidence="7" id="KW-1185">Reference proteome</keyword>
<accession>A0ABT3JD31</accession>
<dbReference type="InterPro" id="IPR051171">
    <property type="entry name" value="CaCA"/>
</dbReference>
<reference evidence="6 7" key="1">
    <citation type="submission" date="2022-10" db="EMBL/GenBank/DDBJ databases">
        <title>Sphingomonas sp.</title>
        <authorList>
            <person name="Jin C."/>
        </authorList>
    </citation>
    <scope>NUCLEOTIDE SEQUENCE [LARGE SCALE GENOMIC DNA]</scope>
    <source>
        <strain evidence="6 7">BN140010</strain>
    </source>
</reference>
<dbReference type="NCBIfam" id="TIGR01965">
    <property type="entry name" value="VCBS_repeat"/>
    <property type="match status" value="2"/>
</dbReference>
<evidence type="ECO:0000256" key="3">
    <source>
        <dbReference type="ARBA" id="ARBA00022837"/>
    </source>
</evidence>
<dbReference type="CDD" id="cd11304">
    <property type="entry name" value="Cadherin_repeat"/>
    <property type="match status" value="1"/>
</dbReference>
<keyword evidence="1" id="KW-0732">Signal</keyword>
<proteinExistence type="predicted"/>
<dbReference type="PANTHER" id="PTHR11878:SF65">
    <property type="entry name" value="NA_CA-EXCHANGE PROTEIN, ISOFORM G"/>
    <property type="match status" value="1"/>
</dbReference>
<dbReference type="InterPro" id="IPR015919">
    <property type="entry name" value="Cadherin-like_sf"/>
</dbReference>
<dbReference type="Pfam" id="PF17963">
    <property type="entry name" value="Big_9"/>
    <property type="match status" value="2"/>
</dbReference>
<organism evidence="6 7">
    <name type="scientific">Sphingomonas arvum</name>
    <dbReference type="NCBI Taxonomy" id="2992113"/>
    <lineage>
        <taxon>Bacteria</taxon>
        <taxon>Pseudomonadati</taxon>
        <taxon>Pseudomonadota</taxon>
        <taxon>Alphaproteobacteria</taxon>
        <taxon>Sphingomonadales</taxon>
        <taxon>Sphingomonadaceae</taxon>
        <taxon>Sphingomonas</taxon>
    </lineage>
</organism>
<evidence type="ECO:0000313" key="6">
    <source>
        <dbReference type="EMBL" id="MCW3796978.1"/>
    </source>
</evidence>
<evidence type="ECO:0000259" key="5">
    <source>
        <dbReference type="PROSITE" id="PS50268"/>
    </source>
</evidence>
<dbReference type="InterPro" id="IPR002126">
    <property type="entry name" value="Cadherin-like_dom"/>
</dbReference>
<dbReference type="Gene3D" id="2.120.10.30">
    <property type="entry name" value="TolB, C-terminal domain"/>
    <property type="match status" value="1"/>
</dbReference>
<keyword evidence="3" id="KW-0106">Calcium</keyword>
<evidence type="ECO:0000256" key="1">
    <source>
        <dbReference type="ARBA" id="ARBA00022729"/>
    </source>
</evidence>